<dbReference type="OrthoDB" id="2900645at2759"/>
<dbReference type="Proteomes" id="UP000623467">
    <property type="component" value="Unassembled WGS sequence"/>
</dbReference>
<dbReference type="SUPFAM" id="SSF54909">
    <property type="entry name" value="Dimeric alpha+beta barrel"/>
    <property type="match status" value="1"/>
</dbReference>
<evidence type="ECO:0000313" key="1">
    <source>
        <dbReference type="EMBL" id="KAF7354569.1"/>
    </source>
</evidence>
<proteinExistence type="predicted"/>
<dbReference type="Gene3D" id="3.30.70.100">
    <property type="match status" value="1"/>
</dbReference>
<comment type="caution">
    <text evidence="1">The sequence shown here is derived from an EMBL/GenBank/DDBJ whole genome shotgun (WGS) entry which is preliminary data.</text>
</comment>
<accession>A0A8H6Y8W1</accession>
<dbReference type="GO" id="GO:0004497">
    <property type="term" value="F:monooxygenase activity"/>
    <property type="evidence" value="ECO:0007669"/>
    <property type="project" value="UniProtKB-KW"/>
</dbReference>
<dbReference type="EMBL" id="JACAZH010000011">
    <property type="protein sequence ID" value="KAF7354569.1"/>
    <property type="molecule type" value="Genomic_DNA"/>
</dbReference>
<organism evidence="1 2">
    <name type="scientific">Mycena sanguinolenta</name>
    <dbReference type="NCBI Taxonomy" id="230812"/>
    <lineage>
        <taxon>Eukaryota</taxon>
        <taxon>Fungi</taxon>
        <taxon>Dikarya</taxon>
        <taxon>Basidiomycota</taxon>
        <taxon>Agaricomycotina</taxon>
        <taxon>Agaricomycetes</taxon>
        <taxon>Agaricomycetidae</taxon>
        <taxon>Agaricales</taxon>
        <taxon>Marasmiineae</taxon>
        <taxon>Mycenaceae</taxon>
        <taxon>Mycena</taxon>
    </lineage>
</organism>
<reference evidence="1" key="1">
    <citation type="submission" date="2020-05" db="EMBL/GenBank/DDBJ databases">
        <title>Mycena genomes resolve the evolution of fungal bioluminescence.</title>
        <authorList>
            <person name="Tsai I.J."/>
        </authorList>
    </citation>
    <scope>NUCLEOTIDE SEQUENCE</scope>
    <source>
        <strain evidence="1">160909Yilan</strain>
    </source>
</reference>
<keyword evidence="1" id="KW-0560">Oxidoreductase</keyword>
<keyword evidence="2" id="KW-1185">Reference proteome</keyword>
<sequence length="112" mass="13072">MTTKSIQPAFILTVKVVVAPDNAAKFLSYAKPVYERVLAEPECAYFLFGQKHDEPGVFQWTEGWTKDLAWFMKEQITKDYYKPYLEATEPLFIKEREAEIFIPQDGILNFKL</sequence>
<dbReference type="AlphaFoldDB" id="A0A8H6Y8W1"/>
<name>A0A8H6Y8W1_9AGAR</name>
<protein>
    <submittedName>
        <fullName evidence="1">Antibiotic biosynthesis monooxygenase domain-containing protein</fullName>
    </submittedName>
</protein>
<gene>
    <name evidence="1" type="ORF">MSAN_01370000</name>
</gene>
<keyword evidence="1" id="KW-0503">Monooxygenase</keyword>
<dbReference type="InterPro" id="IPR011008">
    <property type="entry name" value="Dimeric_a/b-barrel"/>
</dbReference>
<evidence type="ECO:0000313" key="2">
    <source>
        <dbReference type="Proteomes" id="UP000623467"/>
    </source>
</evidence>